<dbReference type="Gene3D" id="3.40.640.10">
    <property type="entry name" value="Type I PLP-dependent aspartate aminotransferase-like (Major domain)"/>
    <property type="match status" value="1"/>
</dbReference>
<dbReference type="PANTHER" id="PTHR46577">
    <property type="entry name" value="HTH-TYPE TRANSCRIPTIONAL REGULATORY PROTEIN GABR"/>
    <property type="match status" value="1"/>
</dbReference>
<dbReference type="InterPro" id="IPR015424">
    <property type="entry name" value="PyrdxlP-dep_Trfase"/>
</dbReference>
<dbReference type="InterPro" id="IPR025668">
    <property type="entry name" value="Tnp_DDE_dom"/>
</dbReference>
<dbReference type="AlphaFoldDB" id="A0A4P6UVS8"/>
<accession>A0A4P6UVS8</accession>
<dbReference type="PANTHER" id="PTHR46577:SF1">
    <property type="entry name" value="HTH-TYPE TRANSCRIPTIONAL REGULATORY PROTEIN GABR"/>
    <property type="match status" value="1"/>
</dbReference>
<evidence type="ECO:0000259" key="1">
    <source>
        <dbReference type="Pfam" id="PF13751"/>
    </source>
</evidence>
<evidence type="ECO:0000313" key="2">
    <source>
        <dbReference type="EMBL" id="QBK25692.1"/>
    </source>
</evidence>
<reference evidence="2 3" key="1">
    <citation type="submission" date="2019-02" db="EMBL/GenBank/DDBJ databases">
        <title>Ureibacillus thermophilus.</title>
        <authorList>
            <person name="Sunny J.S."/>
            <person name="Natarajan A."/>
            <person name="Saleena L.M."/>
        </authorList>
    </citation>
    <scope>NUCLEOTIDE SEQUENCE [LARGE SCALE GENOMIC DNA]</scope>
    <source>
        <strain evidence="2 3">LM102</strain>
    </source>
</reference>
<keyword evidence="3" id="KW-1185">Reference proteome</keyword>
<proteinExistence type="predicted"/>
<dbReference type="EMBL" id="CP036528">
    <property type="protein sequence ID" value="QBK25692.1"/>
    <property type="molecule type" value="Genomic_DNA"/>
</dbReference>
<protein>
    <recommendedName>
        <fullName evidence="1">Transposase DDE domain-containing protein</fullName>
    </recommendedName>
</protein>
<gene>
    <name evidence="2" type="ORF">DKZ56_07360</name>
</gene>
<dbReference type="RefSeq" id="WP_208652077.1">
    <property type="nucleotide sequence ID" value="NZ_CP036528.1"/>
</dbReference>
<name>A0A4P6UVS8_9BACL</name>
<dbReference type="KEGG" id="uth:DKZ56_07360"/>
<feature type="domain" description="Transposase DDE" evidence="1">
    <location>
        <begin position="1"/>
        <end position="47"/>
    </location>
</feature>
<dbReference type="SUPFAM" id="SSF53383">
    <property type="entry name" value="PLP-dependent transferases"/>
    <property type="match status" value="1"/>
</dbReference>
<dbReference type="InterPro" id="IPR015421">
    <property type="entry name" value="PyrdxlP-dep_Trfase_major"/>
</dbReference>
<sequence>YAKRKVDVESVFGNIKGNLRFTRFLLRGLHKVRTEFGIVAMAHNILKWAANSQTNFKNKETERMEKLIVFSIRSVFMDFLDKPQCQFGTFSKTLIPSIRMSYMVLPKSLAAEFRHFYQHQKPTVSRIDQLVVAEFMHSGYYAKHIEKMRTLYRKKRKTLLEALQTYLPAEFNIFGDTAGLHVIIQLPEWLEEKRAVELALEMGIAIDPVSKCYQTIIPHNLVMIGFGAIPIEQIQPVIKTLAKVWLHSSCEPF</sequence>
<dbReference type="InterPro" id="IPR051446">
    <property type="entry name" value="HTH_trans_reg/aminotransferase"/>
</dbReference>
<feature type="non-terminal residue" evidence="2">
    <location>
        <position position="1"/>
    </location>
</feature>
<dbReference type="Pfam" id="PF13751">
    <property type="entry name" value="DDE_Tnp_1_6"/>
    <property type="match status" value="1"/>
</dbReference>
<organism evidence="2 3">
    <name type="scientific">Ureibacillus thermophilus</name>
    <dbReference type="NCBI Taxonomy" id="367743"/>
    <lineage>
        <taxon>Bacteria</taxon>
        <taxon>Bacillati</taxon>
        <taxon>Bacillota</taxon>
        <taxon>Bacilli</taxon>
        <taxon>Bacillales</taxon>
        <taxon>Caryophanaceae</taxon>
        <taxon>Ureibacillus</taxon>
    </lineage>
</organism>
<dbReference type="Proteomes" id="UP000291151">
    <property type="component" value="Chromosome"/>
</dbReference>
<evidence type="ECO:0000313" key="3">
    <source>
        <dbReference type="Proteomes" id="UP000291151"/>
    </source>
</evidence>